<dbReference type="Proteomes" id="UP001589776">
    <property type="component" value="Unassembled WGS sequence"/>
</dbReference>
<dbReference type="PANTHER" id="PTHR40078">
    <property type="entry name" value="INTEGRAL MEMBRANE PROTEIN-RELATED"/>
    <property type="match status" value="1"/>
</dbReference>
<dbReference type="EMBL" id="JBHLWN010000030">
    <property type="protein sequence ID" value="MFC0212397.1"/>
    <property type="molecule type" value="Genomic_DNA"/>
</dbReference>
<feature type="transmembrane region" description="Helical" evidence="1">
    <location>
        <begin position="133"/>
        <end position="155"/>
    </location>
</feature>
<feature type="transmembrane region" description="Helical" evidence="1">
    <location>
        <begin position="107"/>
        <end position="127"/>
    </location>
</feature>
<protein>
    <submittedName>
        <fullName evidence="2">YitT family protein</fullName>
    </submittedName>
</protein>
<gene>
    <name evidence="2" type="ORF">ACFFK0_07970</name>
</gene>
<accession>A0ABV6DIF9</accession>
<keyword evidence="1" id="KW-0472">Membrane</keyword>
<dbReference type="PANTHER" id="PTHR40078:SF1">
    <property type="entry name" value="INTEGRAL MEMBRANE PROTEIN"/>
    <property type="match status" value="1"/>
</dbReference>
<reference evidence="2 3" key="1">
    <citation type="submission" date="2024-09" db="EMBL/GenBank/DDBJ databases">
        <authorList>
            <person name="Sun Q."/>
            <person name="Mori K."/>
        </authorList>
    </citation>
    <scope>NUCLEOTIDE SEQUENCE [LARGE SCALE GENOMIC DNA]</scope>
    <source>
        <strain evidence="2 3">CCM 7759</strain>
    </source>
</reference>
<sequence>MKSALRAITAKSAPALNDAPRQSVRSRNGSVLLIIGRTFVFLFGLAMMAYGIVLLVQAKFGAAPWDVMHLGVVRWTGLSFGRVRQAVGLIVVVVGCLMLLKWPTIGMIANMVLVGEFCNWFTVLHLVPSPTDLTTRILSFAAGMVIWGFGTGVYIQSGLGAGPRDLLMLAIHARTRWPIRWVRSMIEVAAVLIGIALGGPFAIGTIVYSLAIGHITEYGMKLSRFFLRPLTEGKEI</sequence>
<keyword evidence="1" id="KW-1133">Transmembrane helix</keyword>
<evidence type="ECO:0000256" key="1">
    <source>
        <dbReference type="SAM" id="Phobius"/>
    </source>
</evidence>
<feature type="transmembrane region" description="Helical" evidence="1">
    <location>
        <begin position="31"/>
        <end position="56"/>
    </location>
</feature>
<dbReference type="InterPro" id="IPR038750">
    <property type="entry name" value="YczE/YyaS-like"/>
</dbReference>
<evidence type="ECO:0000313" key="2">
    <source>
        <dbReference type="EMBL" id="MFC0212397.1"/>
    </source>
</evidence>
<comment type="caution">
    <text evidence="2">The sequence shown here is derived from an EMBL/GenBank/DDBJ whole genome shotgun (WGS) entry which is preliminary data.</text>
</comment>
<proteinExistence type="predicted"/>
<evidence type="ECO:0000313" key="3">
    <source>
        <dbReference type="Proteomes" id="UP001589776"/>
    </source>
</evidence>
<feature type="transmembrane region" description="Helical" evidence="1">
    <location>
        <begin position="188"/>
        <end position="211"/>
    </location>
</feature>
<name>A0ABV6DIF9_9BACL</name>
<keyword evidence="1" id="KW-0812">Transmembrane</keyword>
<organism evidence="2 3">
    <name type="scientific">Paenibacillus chartarius</name>
    <dbReference type="NCBI Taxonomy" id="747481"/>
    <lineage>
        <taxon>Bacteria</taxon>
        <taxon>Bacillati</taxon>
        <taxon>Bacillota</taxon>
        <taxon>Bacilli</taxon>
        <taxon>Bacillales</taxon>
        <taxon>Paenibacillaceae</taxon>
        <taxon>Paenibacillus</taxon>
    </lineage>
</organism>
<keyword evidence="3" id="KW-1185">Reference proteome</keyword>
<dbReference type="RefSeq" id="WP_377469553.1">
    <property type="nucleotide sequence ID" value="NZ_JBHLWN010000030.1"/>
</dbReference>
<dbReference type="Pfam" id="PF19700">
    <property type="entry name" value="DUF6198"/>
    <property type="match status" value="1"/>
</dbReference>